<evidence type="ECO:0000256" key="1">
    <source>
        <dbReference type="SAM" id="MobiDB-lite"/>
    </source>
</evidence>
<evidence type="ECO:0000313" key="5">
    <source>
        <dbReference type="Proteomes" id="UP000321947"/>
    </source>
</evidence>
<proteinExistence type="predicted"/>
<dbReference type="EMBL" id="SSTD01018855">
    <property type="protein sequence ID" value="TYJ97475.1"/>
    <property type="molecule type" value="Genomic_DNA"/>
</dbReference>
<comment type="caution">
    <text evidence="2">The sequence shown here is derived from an EMBL/GenBank/DDBJ whole genome shotgun (WGS) entry which is preliminary data.</text>
</comment>
<organism evidence="2 4">
    <name type="scientific">Cucumis melo var. makuwa</name>
    <name type="common">Oriental melon</name>
    <dbReference type="NCBI Taxonomy" id="1194695"/>
    <lineage>
        <taxon>Eukaryota</taxon>
        <taxon>Viridiplantae</taxon>
        <taxon>Streptophyta</taxon>
        <taxon>Embryophyta</taxon>
        <taxon>Tracheophyta</taxon>
        <taxon>Spermatophyta</taxon>
        <taxon>Magnoliopsida</taxon>
        <taxon>eudicotyledons</taxon>
        <taxon>Gunneridae</taxon>
        <taxon>Pentapetalae</taxon>
        <taxon>rosids</taxon>
        <taxon>fabids</taxon>
        <taxon>Cucurbitales</taxon>
        <taxon>Cucurbitaceae</taxon>
        <taxon>Benincaseae</taxon>
        <taxon>Cucumis</taxon>
    </lineage>
</organism>
<accession>A0A5A7VGB0</accession>
<evidence type="ECO:0000313" key="2">
    <source>
        <dbReference type="EMBL" id="KAA0067123.1"/>
    </source>
</evidence>
<sequence length="192" mass="21294">MAVSDRALLRNKRLSQQVGARTEGGSDELYEGSPTGEWPFPNREAQSGKGHMAQMEKVEIKEKGAQTKQITLPTRGLDRPVVEGTKFGVTTRDETAIWASMCRRVELVLIKVTIEANFLATNFGSLDVVLGIPWQCSIGFMGIHWPLRSIAFMIGNQTIILHGDPSLITIECSLKTLTKSWEEGDSGYWVEV</sequence>
<name>A0A5A7VGB0_CUCMM</name>
<feature type="region of interest" description="Disordered" evidence="1">
    <location>
        <begin position="14"/>
        <end position="53"/>
    </location>
</feature>
<reference evidence="4 5" key="1">
    <citation type="submission" date="2019-08" db="EMBL/GenBank/DDBJ databases">
        <title>Draft genome sequences of two oriental melons (Cucumis melo L. var makuwa).</title>
        <authorList>
            <person name="Kwon S.-Y."/>
        </authorList>
    </citation>
    <scope>NUCLEOTIDE SEQUENCE [LARGE SCALE GENOMIC DNA]</scope>
    <source>
        <strain evidence="5">cv. Chang Bougi</strain>
        <strain evidence="4">cv. SW 3</strain>
        <tissue evidence="2">Leaf</tissue>
    </source>
</reference>
<evidence type="ECO:0000313" key="4">
    <source>
        <dbReference type="Proteomes" id="UP000321393"/>
    </source>
</evidence>
<protein>
    <submittedName>
        <fullName evidence="2">Uncharacterized protein</fullName>
    </submittedName>
</protein>
<dbReference type="AlphaFoldDB" id="A0A5A7VGB0"/>
<dbReference type="OrthoDB" id="1738534at2759"/>
<gene>
    <name evidence="3" type="ORF">E5676_scaffold598G00350</name>
    <name evidence="2" type="ORF">E6C27_scaffold38G001830</name>
</gene>
<dbReference type="EMBL" id="SSTE01000699">
    <property type="protein sequence ID" value="KAA0067123.1"/>
    <property type="molecule type" value="Genomic_DNA"/>
</dbReference>
<dbReference type="Proteomes" id="UP000321947">
    <property type="component" value="Unassembled WGS sequence"/>
</dbReference>
<evidence type="ECO:0000313" key="3">
    <source>
        <dbReference type="EMBL" id="TYJ97475.1"/>
    </source>
</evidence>
<dbReference type="Proteomes" id="UP000321393">
    <property type="component" value="Unassembled WGS sequence"/>
</dbReference>